<dbReference type="Pfam" id="PF06073">
    <property type="entry name" value="DUF934"/>
    <property type="match status" value="1"/>
</dbReference>
<protein>
    <submittedName>
        <fullName evidence="1">Uncharacterized protein (DUF934 family)</fullName>
    </submittedName>
</protein>
<dbReference type="Proteomes" id="UP000553766">
    <property type="component" value="Unassembled WGS sequence"/>
</dbReference>
<dbReference type="EMBL" id="JACIJS010000005">
    <property type="protein sequence ID" value="MBB5515856.1"/>
    <property type="molecule type" value="Genomic_DNA"/>
</dbReference>
<evidence type="ECO:0000313" key="1">
    <source>
        <dbReference type="EMBL" id="MBB5515856.1"/>
    </source>
</evidence>
<name>A0A840X1W7_9RHOB</name>
<keyword evidence="2" id="KW-1185">Reference proteome</keyword>
<proteinExistence type="predicted"/>
<reference evidence="1 2" key="1">
    <citation type="submission" date="2020-08" db="EMBL/GenBank/DDBJ databases">
        <title>Genomic Encyclopedia of Type Strains, Phase IV (KMG-IV): sequencing the most valuable type-strain genomes for metagenomic binning, comparative biology and taxonomic classification.</title>
        <authorList>
            <person name="Goeker M."/>
        </authorList>
    </citation>
    <scope>NUCLEOTIDE SEQUENCE [LARGE SCALE GENOMIC DNA]</scope>
    <source>
        <strain evidence="1 2">DSM 103377</strain>
    </source>
</reference>
<evidence type="ECO:0000313" key="2">
    <source>
        <dbReference type="Proteomes" id="UP000553766"/>
    </source>
</evidence>
<accession>A0A840X1W7</accession>
<dbReference type="InterPro" id="IPR008318">
    <property type="entry name" value="UCP030820"/>
</dbReference>
<dbReference type="RefSeq" id="WP_184010926.1">
    <property type="nucleotide sequence ID" value="NZ_JACIJS010000005.1"/>
</dbReference>
<organism evidence="1 2">
    <name type="scientific">Rubricella aquisinus</name>
    <dbReference type="NCBI Taxonomy" id="2028108"/>
    <lineage>
        <taxon>Bacteria</taxon>
        <taxon>Pseudomonadati</taxon>
        <taxon>Pseudomonadota</taxon>
        <taxon>Alphaproteobacteria</taxon>
        <taxon>Rhodobacterales</taxon>
        <taxon>Paracoccaceae</taxon>
        <taxon>Rubricella</taxon>
    </lineage>
</organism>
<gene>
    <name evidence="1" type="ORF">FHS89_001876</name>
</gene>
<dbReference type="AlphaFoldDB" id="A0A840X1W7"/>
<sequence>MSVIVTKNGFSKDTSNAGFTPLDDWQGAGGIDLPNTADAAEVFDKVKDAPALRIPFPSFADGRGFTLARRLRRLGYAGTLRAEGHILSDQFRHARRCGFDEVEISDAQALRQPEDHWPRDLPPAYQFRVGTAA</sequence>
<comment type="caution">
    <text evidence="1">The sequence shown here is derived from an EMBL/GenBank/DDBJ whole genome shotgun (WGS) entry which is preliminary data.</text>
</comment>